<dbReference type="Proteomes" id="UP000315783">
    <property type="component" value="Unassembled WGS sequence"/>
</dbReference>
<name>A0A545V3L7_9HYPO</name>
<reference evidence="1 2" key="1">
    <citation type="journal article" date="2019" name="Appl. Microbiol. Biotechnol.">
        <title>Genome sequence of Isaria javanica and comparative genome analysis insights into family S53 peptidase evolution in fungal entomopathogens.</title>
        <authorList>
            <person name="Lin R."/>
            <person name="Zhang X."/>
            <person name="Xin B."/>
            <person name="Zou M."/>
            <person name="Gao Y."/>
            <person name="Qin F."/>
            <person name="Hu Q."/>
            <person name="Xie B."/>
            <person name="Cheng X."/>
        </authorList>
    </citation>
    <scope>NUCLEOTIDE SEQUENCE [LARGE SCALE GENOMIC DNA]</scope>
    <source>
        <strain evidence="1 2">IJ1G</strain>
    </source>
</reference>
<proteinExistence type="predicted"/>
<keyword evidence="2" id="KW-1185">Reference proteome</keyword>
<evidence type="ECO:0000313" key="1">
    <source>
        <dbReference type="EMBL" id="TQV96300.1"/>
    </source>
</evidence>
<organism evidence="1 2">
    <name type="scientific">Cordyceps javanica</name>
    <dbReference type="NCBI Taxonomy" id="43265"/>
    <lineage>
        <taxon>Eukaryota</taxon>
        <taxon>Fungi</taxon>
        <taxon>Dikarya</taxon>
        <taxon>Ascomycota</taxon>
        <taxon>Pezizomycotina</taxon>
        <taxon>Sordariomycetes</taxon>
        <taxon>Hypocreomycetidae</taxon>
        <taxon>Hypocreales</taxon>
        <taxon>Cordycipitaceae</taxon>
        <taxon>Cordyceps</taxon>
    </lineage>
</organism>
<protein>
    <submittedName>
        <fullName evidence="1">Uncharacterized protein</fullName>
    </submittedName>
</protein>
<dbReference type="EMBL" id="SPUK01000006">
    <property type="protein sequence ID" value="TQV96300.1"/>
    <property type="molecule type" value="Genomic_DNA"/>
</dbReference>
<sequence length="197" mass="21213">MHLASVSSSISGYNMESSVSTVSTAPVYALIVRSYGGHDMPAEDTHATTRTLLSAWDQSIGTINMGDGLGQVPGYQFLASHRSHQTRPSLGGGAALLQHITNTCSCRTARMRLQSTVDNLNDKSAPPSTSTPCSIIVHDGRTACFGSLSLLGRHGDEREAQTQCCYQLSVQMSTDNCLGLRPRIPPWHLHRNVGCSR</sequence>
<evidence type="ECO:0000313" key="2">
    <source>
        <dbReference type="Proteomes" id="UP000315783"/>
    </source>
</evidence>
<gene>
    <name evidence="1" type="ORF">IF1G_04883</name>
</gene>
<comment type="caution">
    <text evidence="1">The sequence shown here is derived from an EMBL/GenBank/DDBJ whole genome shotgun (WGS) entry which is preliminary data.</text>
</comment>
<accession>A0A545V3L7</accession>
<dbReference type="AlphaFoldDB" id="A0A545V3L7"/>